<feature type="transmembrane region" description="Helical" evidence="1">
    <location>
        <begin position="60"/>
        <end position="81"/>
    </location>
</feature>
<name>A0A543HWS7_9MICO</name>
<evidence type="ECO:0000256" key="1">
    <source>
        <dbReference type="SAM" id="Phobius"/>
    </source>
</evidence>
<dbReference type="EMBL" id="VFPM01000002">
    <property type="protein sequence ID" value="TQM62831.1"/>
    <property type="molecule type" value="Genomic_DNA"/>
</dbReference>
<keyword evidence="1" id="KW-0472">Membrane</keyword>
<dbReference type="RefSeq" id="WP_141844857.1">
    <property type="nucleotide sequence ID" value="NZ_VFPM01000002.1"/>
</dbReference>
<gene>
    <name evidence="2" type="ORF">FBY41_2870</name>
</gene>
<sequence>MSSAKQEQPLVPTGHETPWVTRAWIGLALVPVFFFIAFAVGEGLYSMLGYEAGSVDAPGWTIAGIAALTFAVVVIPCVIAIHYGRRAMKAGDLRGRTPMIIGWVVAAGWLVMTVVSEVGNILAR</sequence>
<dbReference type="OrthoDB" id="4870243at2"/>
<keyword evidence="3" id="KW-1185">Reference proteome</keyword>
<keyword evidence="1" id="KW-1133">Transmembrane helix</keyword>
<dbReference type="Proteomes" id="UP000316747">
    <property type="component" value="Unassembled WGS sequence"/>
</dbReference>
<dbReference type="AlphaFoldDB" id="A0A543HWS7"/>
<organism evidence="2 3">
    <name type="scientific">Humibacillus xanthopallidus</name>
    <dbReference type="NCBI Taxonomy" id="412689"/>
    <lineage>
        <taxon>Bacteria</taxon>
        <taxon>Bacillati</taxon>
        <taxon>Actinomycetota</taxon>
        <taxon>Actinomycetes</taxon>
        <taxon>Micrococcales</taxon>
        <taxon>Intrasporangiaceae</taxon>
        <taxon>Humibacillus</taxon>
    </lineage>
</organism>
<evidence type="ECO:0000313" key="3">
    <source>
        <dbReference type="Proteomes" id="UP000316747"/>
    </source>
</evidence>
<proteinExistence type="predicted"/>
<keyword evidence="1" id="KW-0812">Transmembrane</keyword>
<comment type="caution">
    <text evidence="2">The sequence shown here is derived from an EMBL/GenBank/DDBJ whole genome shotgun (WGS) entry which is preliminary data.</text>
</comment>
<accession>A0A543HWS7</accession>
<feature type="transmembrane region" description="Helical" evidence="1">
    <location>
        <begin position="21"/>
        <end position="40"/>
    </location>
</feature>
<feature type="transmembrane region" description="Helical" evidence="1">
    <location>
        <begin position="101"/>
        <end position="123"/>
    </location>
</feature>
<evidence type="ECO:0000313" key="2">
    <source>
        <dbReference type="EMBL" id="TQM62831.1"/>
    </source>
</evidence>
<protein>
    <submittedName>
        <fullName evidence="2">Uncharacterized protein</fullName>
    </submittedName>
</protein>
<reference evidence="2 3" key="1">
    <citation type="submission" date="2019-06" db="EMBL/GenBank/DDBJ databases">
        <title>Genome sequencing of plant associated microbes to promote plant fitness in Sorghum bicolor and Oryza sativa.</title>
        <authorList>
            <person name="Coleman-Derr D."/>
        </authorList>
    </citation>
    <scope>NUCLEOTIDE SEQUENCE [LARGE SCALE GENOMIC DNA]</scope>
    <source>
        <strain evidence="2 3">KV-663</strain>
    </source>
</reference>